<organism evidence="6 7">
    <name type="scientific">Cercospora berteroae</name>
    <dbReference type="NCBI Taxonomy" id="357750"/>
    <lineage>
        <taxon>Eukaryota</taxon>
        <taxon>Fungi</taxon>
        <taxon>Dikarya</taxon>
        <taxon>Ascomycota</taxon>
        <taxon>Pezizomycotina</taxon>
        <taxon>Dothideomycetes</taxon>
        <taxon>Dothideomycetidae</taxon>
        <taxon>Mycosphaerellales</taxon>
        <taxon>Mycosphaerellaceae</taxon>
        <taxon>Cercospora</taxon>
    </lineage>
</organism>
<keyword evidence="7" id="KW-1185">Reference proteome</keyword>
<dbReference type="GO" id="GO:0000981">
    <property type="term" value="F:DNA-binding transcription factor activity, RNA polymerase II-specific"/>
    <property type="evidence" value="ECO:0007669"/>
    <property type="project" value="TreeGrafter"/>
</dbReference>
<dbReference type="Proteomes" id="UP000237631">
    <property type="component" value="Unassembled WGS sequence"/>
</dbReference>
<keyword evidence="3" id="KW-0804">Transcription</keyword>
<dbReference type="STRING" id="357750.A0A2S6CHS1"/>
<evidence type="ECO:0000256" key="2">
    <source>
        <dbReference type="ARBA" id="ARBA00023125"/>
    </source>
</evidence>
<dbReference type="InterPro" id="IPR000837">
    <property type="entry name" value="AP-1"/>
</dbReference>
<evidence type="ECO:0000259" key="5">
    <source>
        <dbReference type="PROSITE" id="PS50217"/>
    </source>
</evidence>
<feature type="region of interest" description="Disordered" evidence="4">
    <location>
        <begin position="142"/>
        <end position="252"/>
    </location>
</feature>
<gene>
    <name evidence="6" type="ORF">CBER1_04253</name>
</gene>
<accession>A0A2S6CHS1</accession>
<feature type="domain" description="BZIP" evidence="5">
    <location>
        <begin position="224"/>
        <end position="281"/>
    </location>
</feature>
<dbReference type="CDD" id="cd14687">
    <property type="entry name" value="bZIP_ATF2"/>
    <property type="match status" value="1"/>
</dbReference>
<dbReference type="PANTHER" id="PTHR23351:SF24">
    <property type="entry name" value="ACTIVATING TRANSCRIPTION FACTOR 3-RELATED"/>
    <property type="match status" value="1"/>
</dbReference>
<dbReference type="EMBL" id="PNEN01000397">
    <property type="protein sequence ID" value="PPJ59280.1"/>
    <property type="molecule type" value="Genomic_DNA"/>
</dbReference>
<protein>
    <recommendedName>
        <fullName evidence="5">BZIP domain-containing protein</fullName>
    </recommendedName>
</protein>
<dbReference type="PANTHER" id="PTHR23351">
    <property type="entry name" value="FOS TRANSCRIPTION FACTOR-RELATED"/>
    <property type="match status" value="1"/>
</dbReference>
<dbReference type="InterPro" id="IPR046347">
    <property type="entry name" value="bZIP_sf"/>
</dbReference>
<feature type="compositionally biased region" description="Basic and acidic residues" evidence="4">
    <location>
        <begin position="204"/>
        <end position="213"/>
    </location>
</feature>
<comment type="caution">
    <text evidence="6">The sequence shown here is derived from an EMBL/GenBank/DDBJ whole genome shotgun (WGS) entry which is preliminary data.</text>
</comment>
<dbReference type="PROSITE" id="PS00036">
    <property type="entry name" value="BZIP_BASIC"/>
    <property type="match status" value="1"/>
</dbReference>
<dbReference type="Gene3D" id="1.20.5.170">
    <property type="match status" value="1"/>
</dbReference>
<feature type="compositionally biased region" description="Basic and acidic residues" evidence="4">
    <location>
        <begin position="225"/>
        <end position="235"/>
    </location>
</feature>
<dbReference type="InterPro" id="IPR004827">
    <property type="entry name" value="bZIP"/>
</dbReference>
<keyword evidence="2" id="KW-0238">DNA-binding</keyword>
<feature type="compositionally biased region" description="Basic and acidic residues" evidence="4">
    <location>
        <begin position="1"/>
        <end position="11"/>
    </location>
</feature>
<dbReference type="Pfam" id="PF00170">
    <property type="entry name" value="bZIP_1"/>
    <property type="match status" value="1"/>
</dbReference>
<dbReference type="GO" id="GO:0000978">
    <property type="term" value="F:RNA polymerase II cis-regulatory region sequence-specific DNA binding"/>
    <property type="evidence" value="ECO:0007669"/>
    <property type="project" value="TreeGrafter"/>
</dbReference>
<name>A0A2S6CHS1_9PEZI</name>
<dbReference type="SMART" id="SM00338">
    <property type="entry name" value="BRLZ"/>
    <property type="match status" value="1"/>
</dbReference>
<reference evidence="7" key="1">
    <citation type="journal article" date="2017" name="bioRxiv">
        <title>Conservation of a gene cluster reveals novel cercosporin biosynthetic mechanisms and extends production to the genus Colletotrichum.</title>
        <authorList>
            <person name="de Jonge R."/>
            <person name="Ebert M.K."/>
            <person name="Huitt-Roehl C.R."/>
            <person name="Pal P."/>
            <person name="Suttle J.C."/>
            <person name="Spanner R.E."/>
            <person name="Neubauer J.D."/>
            <person name="Jurick W.M.II."/>
            <person name="Stott K.A."/>
            <person name="Secor G.A."/>
            <person name="Thomma B.P.H.J."/>
            <person name="Van de Peer Y."/>
            <person name="Townsend C.A."/>
            <person name="Bolton M.D."/>
        </authorList>
    </citation>
    <scope>NUCLEOTIDE SEQUENCE [LARGE SCALE GENOMIC DNA]</scope>
    <source>
        <strain evidence="7">CBS538.71</strain>
    </source>
</reference>
<proteinExistence type="predicted"/>
<dbReference type="SUPFAM" id="SSF57959">
    <property type="entry name" value="Leucine zipper domain"/>
    <property type="match status" value="1"/>
</dbReference>
<dbReference type="PROSITE" id="PS50217">
    <property type="entry name" value="BZIP"/>
    <property type="match status" value="1"/>
</dbReference>
<evidence type="ECO:0000256" key="4">
    <source>
        <dbReference type="SAM" id="MobiDB-lite"/>
    </source>
</evidence>
<keyword evidence="1" id="KW-0805">Transcription regulation</keyword>
<feature type="compositionally biased region" description="Polar residues" evidence="4">
    <location>
        <begin position="171"/>
        <end position="190"/>
    </location>
</feature>
<dbReference type="AlphaFoldDB" id="A0A2S6CHS1"/>
<feature type="region of interest" description="Disordered" evidence="4">
    <location>
        <begin position="1"/>
        <end position="28"/>
    </location>
</feature>
<evidence type="ECO:0000313" key="6">
    <source>
        <dbReference type="EMBL" id="PPJ59280.1"/>
    </source>
</evidence>
<dbReference type="OrthoDB" id="3648995at2759"/>
<sequence>MDDSCAPHDEQVYSQQFDAPPATEVYPPSDGVALRTLPPSGLSFNAGPMSTPTTWTDQQLVYSIPLDLQTPSLDYQNTPTPDWNVSLAQVAASSSTTPELAVPTLPGRSTSAISSFDASMSPPQILMGSSTTFPVTSRLRNQNVKQPLSDRGQAQPLSSAGDRQIIHGLRNIQSADNMSTSRQSLPQRPKSSGDPARPSSASKRNHDRDDERTGSVSDEGSEEDEKLKISRERNRIAAAKTRRKKKRSAKEIEERAREIEQTNTLLHQEVRVLRDEFSTLRYCALSHDPTAGCKCTPLHRYNEFRAKEIAKEVAKGI</sequence>
<evidence type="ECO:0000256" key="1">
    <source>
        <dbReference type="ARBA" id="ARBA00023015"/>
    </source>
</evidence>
<evidence type="ECO:0000313" key="7">
    <source>
        <dbReference type="Proteomes" id="UP000237631"/>
    </source>
</evidence>
<evidence type="ECO:0000256" key="3">
    <source>
        <dbReference type="ARBA" id="ARBA00023163"/>
    </source>
</evidence>
<dbReference type="GO" id="GO:0005634">
    <property type="term" value="C:nucleus"/>
    <property type="evidence" value="ECO:0007669"/>
    <property type="project" value="TreeGrafter"/>
</dbReference>